<evidence type="ECO:0000256" key="17">
    <source>
        <dbReference type="PROSITE-ProRule" id="PRU00331"/>
    </source>
</evidence>
<evidence type="ECO:0000256" key="12">
    <source>
        <dbReference type="ARBA" id="ARBA00023136"/>
    </source>
</evidence>
<dbReference type="PANTHER" id="PTHR13291:SF1">
    <property type="entry name" value="JOSEPHIN-1"/>
    <property type="match status" value="1"/>
</dbReference>
<comment type="subcellular location">
    <subcellularLocation>
        <location evidence="2">Cell membrane</location>
    </subcellularLocation>
    <subcellularLocation>
        <location evidence="3">Cytoplasm</location>
    </subcellularLocation>
</comment>
<keyword evidence="10" id="KW-0378">Hydrolase</keyword>
<evidence type="ECO:0000256" key="13">
    <source>
        <dbReference type="ARBA" id="ARBA00037708"/>
    </source>
</evidence>
<evidence type="ECO:0000256" key="7">
    <source>
        <dbReference type="ARBA" id="ARBA00022553"/>
    </source>
</evidence>
<comment type="caution">
    <text evidence="17">Lacks conserved residue(s) required for the propagation of feature annotation.</text>
</comment>
<keyword evidence="11" id="KW-0832">Ubl conjugation</keyword>
<keyword evidence="5" id="KW-1003">Cell membrane</keyword>
<evidence type="ECO:0000256" key="8">
    <source>
        <dbReference type="ARBA" id="ARBA00022670"/>
    </source>
</evidence>
<dbReference type="Ensembl" id="ENSVURT00010002448.1">
    <property type="protein sequence ID" value="ENSVURP00010002144.1"/>
    <property type="gene ID" value="ENSVURG00010001791.1"/>
</dbReference>
<evidence type="ECO:0000313" key="20">
    <source>
        <dbReference type="Proteomes" id="UP000314987"/>
    </source>
</evidence>
<comment type="catalytic activity">
    <reaction evidence="1">
        <text>Thiol-dependent hydrolysis of ester, thioester, amide, peptide and isopeptide bonds formed by the C-terminal Gly of ubiquitin (a 76-residue protein attached to proteins as an intracellular targeting signal).</text>
        <dbReference type="EC" id="3.4.19.12"/>
    </reaction>
</comment>
<keyword evidence="6" id="KW-0963">Cytoplasm</keyword>
<evidence type="ECO:0000256" key="16">
    <source>
        <dbReference type="ARBA" id="ARBA00042189"/>
    </source>
</evidence>
<proteinExistence type="predicted"/>
<comment type="subunit">
    <text evidence="14">Interacts with beta-actin/ACTB.</text>
</comment>
<reference evidence="19" key="2">
    <citation type="submission" date="2025-05" db="UniProtKB">
        <authorList>
            <consortium name="Ensembl"/>
        </authorList>
    </citation>
    <scope>IDENTIFICATION</scope>
</reference>
<evidence type="ECO:0000256" key="4">
    <source>
        <dbReference type="ARBA" id="ARBA00012759"/>
    </source>
</evidence>
<protein>
    <recommendedName>
        <fullName evidence="15">Josephin-1</fullName>
        <ecNumber evidence="4">3.4.19.12</ecNumber>
    </recommendedName>
    <alternativeName>
        <fullName evidence="16">Josephin domain-containing protein 1</fullName>
    </alternativeName>
</protein>
<keyword evidence="7" id="KW-0597">Phosphoprotein</keyword>
<organism evidence="19 20">
    <name type="scientific">Vombatus ursinus</name>
    <name type="common">Common wombat</name>
    <dbReference type="NCBI Taxonomy" id="29139"/>
    <lineage>
        <taxon>Eukaryota</taxon>
        <taxon>Metazoa</taxon>
        <taxon>Chordata</taxon>
        <taxon>Craniata</taxon>
        <taxon>Vertebrata</taxon>
        <taxon>Euteleostomi</taxon>
        <taxon>Mammalia</taxon>
        <taxon>Metatheria</taxon>
        <taxon>Diprotodontia</taxon>
        <taxon>Vombatidae</taxon>
        <taxon>Vombatus</taxon>
    </lineage>
</organism>
<dbReference type="AlphaFoldDB" id="A0A4X2JRV9"/>
<dbReference type="InterPro" id="IPR006155">
    <property type="entry name" value="Josephin"/>
</dbReference>
<dbReference type="STRING" id="29139.ENSVURP00010002144"/>
<feature type="domain" description="Josephin" evidence="18">
    <location>
        <begin position="5"/>
        <end position="116"/>
    </location>
</feature>
<dbReference type="InterPro" id="IPR040053">
    <property type="entry name" value="JOSD1/2"/>
</dbReference>
<dbReference type="GO" id="GO:0004843">
    <property type="term" value="F:cysteine-type deubiquitinase activity"/>
    <property type="evidence" value="ECO:0007669"/>
    <property type="project" value="UniProtKB-EC"/>
</dbReference>
<dbReference type="GO" id="GO:0005886">
    <property type="term" value="C:plasma membrane"/>
    <property type="evidence" value="ECO:0007669"/>
    <property type="project" value="UniProtKB-SubCell"/>
</dbReference>
<evidence type="ECO:0000259" key="18">
    <source>
        <dbReference type="PROSITE" id="PS50957"/>
    </source>
</evidence>
<evidence type="ECO:0000256" key="5">
    <source>
        <dbReference type="ARBA" id="ARBA00022475"/>
    </source>
</evidence>
<dbReference type="OMA" id="LWIRTEE"/>
<accession>A0A4X2JRV9</accession>
<name>A0A4X2JRV9_VOMUR</name>
<evidence type="ECO:0000313" key="19">
    <source>
        <dbReference type="Ensembl" id="ENSVURP00010002144.1"/>
    </source>
</evidence>
<dbReference type="PROSITE" id="PS50957">
    <property type="entry name" value="JOSEPHIN"/>
    <property type="match status" value="1"/>
</dbReference>
<evidence type="ECO:0000256" key="14">
    <source>
        <dbReference type="ARBA" id="ARBA00038710"/>
    </source>
</evidence>
<evidence type="ECO:0000256" key="3">
    <source>
        <dbReference type="ARBA" id="ARBA00004496"/>
    </source>
</evidence>
<evidence type="ECO:0000256" key="10">
    <source>
        <dbReference type="ARBA" id="ARBA00022801"/>
    </source>
</evidence>
<keyword evidence="8" id="KW-0645">Protease</keyword>
<dbReference type="GeneTree" id="ENSGT00390000009228"/>
<evidence type="ECO:0000256" key="11">
    <source>
        <dbReference type="ARBA" id="ARBA00022843"/>
    </source>
</evidence>
<keyword evidence="12" id="KW-0472">Membrane</keyword>
<dbReference type="EC" id="3.4.19.12" evidence="4"/>
<sequence length="116" mass="12788">MAPRDRGEPPPIPERSCVELHTLNNVFQDSNAFTQETLQEIFQRLSPKTVVMSHKKSMLGNGNYDVNVTGAALQTQSYEAVWWDSKGVSVVLPSPLASAGNELLLVVPEEVEVHQS</sequence>
<evidence type="ECO:0000256" key="15">
    <source>
        <dbReference type="ARBA" id="ARBA00040589"/>
    </source>
</evidence>
<dbReference type="Gene3D" id="3.90.70.40">
    <property type="match status" value="1"/>
</dbReference>
<keyword evidence="20" id="KW-1185">Reference proteome</keyword>
<dbReference type="GO" id="GO:0005737">
    <property type="term" value="C:cytoplasm"/>
    <property type="evidence" value="ECO:0007669"/>
    <property type="project" value="UniProtKB-SubCell"/>
</dbReference>
<evidence type="ECO:0000256" key="1">
    <source>
        <dbReference type="ARBA" id="ARBA00000707"/>
    </source>
</evidence>
<keyword evidence="9" id="KW-0833">Ubl conjugation pathway</keyword>
<evidence type="ECO:0000256" key="2">
    <source>
        <dbReference type="ARBA" id="ARBA00004236"/>
    </source>
</evidence>
<dbReference type="Ensembl" id="ENSVURT00010009555.1">
    <property type="protein sequence ID" value="ENSVURP00010008419.1"/>
    <property type="gene ID" value="ENSVURG00010006534.1"/>
</dbReference>
<reference evidence="20" key="1">
    <citation type="submission" date="2018-12" db="EMBL/GenBank/DDBJ databases">
        <authorList>
            <person name="Yazar S."/>
        </authorList>
    </citation>
    <scope>NUCLEOTIDE SEQUENCE [LARGE SCALE GENOMIC DNA]</scope>
</reference>
<evidence type="ECO:0000256" key="9">
    <source>
        <dbReference type="ARBA" id="ARBA00022786"/>
    </source>
</evidence>
<dbReference type="SMART" id="SM01246">
    <property type="entry name" value="Josephin"/>
    <property type="match status" value="1"/>
</dbReference>
<comment type="function">
    <text evidence="13">Deubiquitinates monoubiquitinated probes (in vitro). When ubiquitinated, cleaves 'Lys-63'-linked and 'Lys-48'-linked poly-ubiquitin chains (in vitro), hence may act as a deubiquitinating enzyme. May increase macropinocytosis and suppress clathrin- and caveolae-mediated endocytosis. May enhance membrane dynamics and cell motility independently of its catalytic activity.</text>
</comment>
<evidence type="ECO:0000256" key="6">
    <source>
        <dbReference type="ARBA" id="ARBA00022490"/>
    </source>
</evidence>
<dbReference type="Proteomes" id="UP000314987">
    <property type="component" value="Unassembled WGS sequence"/>
</dbReference>
<dbReference type="PANTHER" id="PTHR13291">
    <property type="entry name" value="JOSEPHIN 1, 2"/>
    <property type="match status" value="1"/>
</dbReference>
<dbReference type="Pfam" id="PF02099">
    <property type="entry name" value="Josephin"/>
    <property type="match status" value="1"/>
</dbReference>
<dbReference type="GO" id="GO:0016579">
    <property type="term" value="P:protein deubiquitination"/>
    <property type="evidence" value="ECO:0007669"/>
    <property type="project" value="InterPro"/>
</dbReference>
<dbReference type="GO" id="GO:0006508">
    <property type="term" value="P:proteolysis"/>
    <property type="evidence" value="ECO:0007669"/>
    <property type="project" value="UniProtKB-KW"/>
</dbReference>